<dbReference type="SUPFAM" id="SSF53474">
    <property type="entry name" value="alpha/beta-Hydrolases"/>
    <property type="match status" value="1"/>
</dbReference>
<dbReference type="Gene3D" id="3.40.50.1820">
    <property type="entry name" value="alpha/beta hydrolase"/>
    <property type="match status" value="1"/>
</dbReference>
<dbReference type="Pfam" id="PF07859">
    <property type="entry name" value="Abhydrolase_3"/>
    <property type="match status" value="1"/>
</dbReference>
<proteinExistence type="predicted"/>
<dbReference type="InterPro" id="IPR013094">
    <property type="entry name" value="AB_hydrolase_3"/>
</dbReference>
<keyword evidence="1 3" id="KW-0378">Hydrolase</keyword>
<dbReference type="EMBL" id="JAVDQH010000018">
    <property type="protein sequence ID" value="MDR6245844.1"/>
    <property type="molecule type" value="Genomic_DNA"/>
</dbReference>
<organism evidence="3 4">
    <name type="scientific">Paenibacillus hunanensis</name>
    <dbReference type="NCBI Taxonomy" id="539262"/>
    <lineage>
        <taxon>Bacteria</taxon>
        <taxon>Bacillati</taxon>
        <taxon>Bacillota</taxon>
        <taxon>Bacilli</taxon>
        <taxon>Bacillales</taxon>
        <taxon>Paenibacillaceae</taxon>
        <taxon>Paenibacillus</taxon>
    </lineage>
</organism>
<gene>
    <name evidence="3" type="ORF">JOC58_003760</name>
</gene>
<dbReference type="RefSeq" id="WP_188775985.1">
    <property type="nucleotide sequence ID" value="NZ_BMMB01000005.1"/>
</dbReference>
<dbReference type="GO" id="GO:0016787">
    <property type="term" value="F:hydrolase activity"/>
    <property type="evidence" value="ECO:0007669"/>
    <property type="project" value="UniProtKB-KW"/>
</dbReference>
<dbReference type="EC" id="3.1.1.-" evidence="3"/>
<keyword evidence="4" id="KW-1185">Reference proteome</keyword>
<sequence>MNQQQQIEMARQIREQSFAQVDGSVLAPPRTPEAQREEIRIPTSLVEARANVYRPLNVEGALPVFINLHGGGFIMGQPEMDDPWCAFIAERTGCVVVNVDYVLAPEYKFPAPVHQCYEIATWIHEHAKELNIDPERMAIGGHSAGGNLSAAVCILNHERGDALPIRYQILDYPPLDLATDPGDKPDFAEAIPADMARTFNAMYIDNAEDARDRLASPVWASDEALQGLPPALVITAGKDSLAAEAAKYAQRLEAAGVPVVYRDYPGEAHGFTHNGTAENSLEAWELMADQLKDVFAK</sequence>
<name>A0ABU1J2W0_9BACL</name>
<evidence type="ECO:0000313" key="4">
    <source>
        <dbReference type="Proteomes" id="UP001185028"/>
    </source>
</evidence>
<accession>A0ABU1J2W0</accession>
<evidence type="ECO:0000256" key="1">
    <source>
        <dbReference type="ARBA" id="ARBA00022801"/>
    </source>
</evidence>
<dbReference type="PANTHER" id="PTHR48081:SF8">
    <property type="entry name" value="ALPHA_BETA HYDROLASE FOLD-3 DOMAIN-CONTAINING PROTEIN-RELATED"/>
    <property type="match status" value="1"/>
</dbReference>
<dbReference type="InterPro" id="IPR050300">
    <property type="entry name" value="GDXG_lipolytic_enzyme"/>
</dbReference>
<comment type="caution">
    <text evidence="3">The sequence shown here is derived from an EMBL/GenBank/DDBJ whole genome shotgun (WGS) entry which is preliminary data.</text>
</comment>
<dbReference type="PANTHER" id="PTHR48081">
    <property type="entry name" value="AB HYDROLASE SUPERFAMILY PROTEIN C4A8.06C"/>
    <property type="match status" value="1"/>
</dbReference>
<protein>
    <submittedName>
        <fullName evidence="3">Acetyl esterase</fullName>
        <ecNumber evidence="3">3.1.1.-</ecNumber>
    </submittedName>
</protein>
<dbReference type="Proteomes" id="UP001185028">
    <property type="component" value="Unassembled WGS sequence"/>
</dbReference>
<dbReference type="InterPro" id="IPR029058">
    <property type="entry name" value="AB_hydrolase_fold"/>
</dbReference>
<feature type="domain" description="Alpha/beta hydrolase fold-3" evidence="2">
    <location>
        <begin position="66"/>
        <end position="272"/>
    </location>
</feature>
<reference evidence="3 4" key="1">
    <citation type="submission" date="2023-07" db="EMBL/GenBank/DDBJ databases">
        <title>Genomic Encyclopedia of Type Strains, Phase IV (KMG-IV): sequencing the most valuable type-strain genomes for metagenomic binning, comparative biology and taxonomic classification.</title>
        <authorList>
            <person name="Goeker M."/>
        </authorList>
    </citation>
    <scope>NUCLEOTIDE SEQUENCE [LARGE SCALE GENOMIC DNA]</scope>
    <source>
        <strain evidence="3 4">DSM 22170</strain>
    </source>
</reference>
<evidence type="ECO:0000259" key="2">
    <source>
        <dbReference type="Pfam" id="PF07859"/>
    </source>
</evidence>
<evidence type="ECO:0000313" key="3">
    <source>
        <dbReference type="EMBL" id="MDR6245844.1"/>
    </source>
</evidence>